<keyword evidence="3" id="KW-0804">Transcription</keyword>
<dbReference type="GO" id="GO:0003677">
    <property type="term" value="F:DNA binding"/>
    <property type="evidence" value="ECO:0007669"/>
    <property type="project" value="UniProtKB-KW"/>
</dbReference>
<keyword evidence="6" id="KW-1185">Reference proteome</keyword>
<keyword evidence="1" id="KW-0805">Transcription regulation</keyword>
<dbReference type="EMBL" id="CADIKL010000017">
    <property type="protein sequence ID" value="CAB3793145.1"/>
    <property type="molecule type" value="Genomic_DNA"/>
</dbReference>
<dbReference type="Pfam" id="PF07702">
    <property type="entry name" value="UTRA"/>
    <property type="match status" value="1"/>
</dbReference>
<keyword evidence="2" id="KW-0238">DNA-binding</keyword>
<evidence type="ECO:0000313" key="5">
    <source>
        <dbReference type="EMBL" id="CAB3793145.1"/>
    </source>
</evidence>
<dbReference type="AlphaFoldDB" id="A0A6J5G574"/>
<dbReference type="Pfam" id="PF00392">
    <property type="entry name" value="GntR"/>
    <property type="match status" value="1"/>
</dbReference>
<dbReference type="SMART" id="SM00866">
    <property type="entry name" value="UTRA"/>
    <property type="match status" value="1"/>
</dbReference>
<accession>A0A6J5G574</accession>
<evidence type="ECO:0000256" key="1">
    <source>
        <dbReference type="ARBA" id="ARBA00023015"/>
    </source>
</evidence>
<dbReference type="InterPro" id="IPR011663">
    <property type="entry name" value="UTRA"/>
</dbReference>
<evidence type="ECO:0000256" key="2">
    <source>
        <dbReference type="ARBA" id="ARBA00023125"/>
    </source>
</evidence>
<dbReference type="Proteomes" id="UP000494119">
    <property type="component" value="Unassembled WGS sequence"/>
</dbReference>
<dbReference type="InterPro" id="IPR050679">
    <property type="entry name" value="Bact_HTH_transcr_reg"/>
</dbReference>
<dbReference type="SUPFAM" id="SSF64288">
    <property type="entry name" value="Chorismate lyase-like"/>
    <property type="match status" value="1"/>
</dbReference>
<dbReference type="Gene3D" id="1.10.10.10">
    <property type="entry name" value="Winged helix-like DNA-binding domain superfamily/Winged helix DNA-binding domain"/>
    <property type="match status" value="1"/>
</dbReference>
<gene>
    <name evidence="5" type="primary">phnR</name>
    <name evidence="5" type="ORF">LMG28688_03663</name>
</gene>
<dbReference type="Gene3D" id="3.40.1410.10">
    <property type="entry name" value="Chorismate lyase-like"/>
    <property type="match status" value="1"/>
</dbReference>
<dbReference type="PROSITE" id="PS50949">
    <property type="entry name" value="HTH_GNTR"/>
    <property type="match status" value="1"/>
</dbReference>
<proteinExistence type="predicted"/>
<dbReference type="RefSeq" id="WP_175196225.1">
    <property type="nucleotide sequence ID" value="NZ_CADIKL010000017.1"/>
</dbReference>
<dbReference type="InterPro" id="IPR000524">
    <property type="entry name" value="Tscrpt_reg_HTH_GntR"/>
</dbReference>
<sequence length="250" mass="29043">MAESERSTTLAAQVRQSIEMQIDSKLLLPGAKLPSERELSELFDTTRTTVKEALVAMEAEGRIYCEDRRGWFVAPPRLIYNPLYRSPFHQIVTDQKRHLETRVLLSRTIVATPSICQNLELPTLSRVHEIHRLRKLDGRVVMLAKHYLKPEKFPRIFEHDLSQSLTTLYQQSYGIRYGRSRFEINPTAAWGEVAQALMLTEGSQILMISSIVYDQNDEIVEFEIEHWRHDAVRIIVDSQELERIKARAQE</sequence>
<dbReference type="GO" id="GO:0045892">
    <property type="term" value="P:negative regulation of DNA-templated transcription"/>
    <property type="evidence" value="ECO:0007669"/>
    <property type="project" value="TreeGrafter"/>
</dbReference>
<dbReference type="PRINTS" id="PR00035">
    <property type="entry name" value="HTHGNTR"/>
</dbReference>
<dbReference type="InterPro" id="IPR036388">
    <property type="entry name" value="WH-like_DNA-bd_sf"/>
</dbReference>
<protein>
    <submittedName>
        <fullName evidence="5">Transcriptional regulator of 2-aminoethylphosphonate degradation operons</fullName>
    </submittedName>
</protein>
<organism evidence="5 6">
    <name type="scientific">Paraburkholderia caffeinitolerans</name>
    <dbReference type="NCBI Taxonomy" id="1723730"/>
    <lineage>
        <taxon>Bacteria</taxon>
        <taxon>Pseudomonadati</taxon>
        <taxon>Pseudomonadota</taxon>
        <taxon>Betaproteobacteria</taxon>
        <taxon>Burkholderiales</taxon>
        <taxon>Burkholderiaceae</taxon>
        <taxon>Paraburkholderia</taxon>
    </lineage>
</organism>
<evidence type="ECO:0000313" key="6">
    <source>
        <dbReference type="Proteomes" id="UP000494119"/>
    </source>
</evidence>
<feature type="domain" description="HTH gntR-type" evidence="4">
    <location>
        <begin position="8"/>
        <end position="76"/>
    </location>
</feature>
<reference evidence="5 6" key="1">
    <citation type="submission" date="2020-04" db="EMBL/GenBank/DDBJ databases">
        <authorList>
            <person name="De Canck E."/>
        </authorList>
    </citation>
    <scope>NUCLEOTIDE SEQUENCE [LARGE SCALE GENOMIC DNA]</scope>
    <source>
        <strain evidence="5 6">LMG 28688</strain>
    </source>
</reference>
<dbReference type="PANTHER" id="PTHR44846">
    <property type="entry name" value="MANNOSYL-D-GLYCERATE TRANSPORT/METABOLISM SYSTEM REPRESSOR MNGR-RELATED"/>
    <property type="match status" value="1"/>
</dbReference>
<name>A0A6J5G574_9BURK</name>
<evidence type="ECO:0000256" key="3">
    <source>
        <dbReference type="ARBA" id="ARBA00023163"/>
    </source>
</evidence>
<dbReference type="InterPro" id="IPR028978">
    <property type="entry name" value="Chorismate_lyase_/UTRA_dom_sf"/>
</dbReference>
<dbReference type="InterPro" id="IPR036390">
    <property type="entry name" value="WH_DNA-bd_sf"/>
</dbReference>
<dbReference type="CDD" id="cd07377">
    <property type="entry name" value="WHTH_GntR"/>
    <property type="match status" value="1"/>
</dbReference>
<dbReference type="GO" id="GO:0003700">
    <property type="term" value="F:DNA-binding transcription factor activity"/>
    <property type="evidence" value="ECO:0007669"/>
    <property type="project" value="InterPro"/>
</dbReference>
<evidence type="ECO:0000259" key="4">
    <source>
        <dbReference type="PROSITE" id="PS50949"/>
    </source>
</evidence>
<dbReference type="PANTHER" id="PTHR44846:SF7">
    <property type="entry name" value="TRANSCRIPTIONAL REGULATOR OF 2-AMINOETHYLPHOSPHONATE DEGRADATION OPERONS-RELATED"/>
    <property type="match status" value="1"/>
</dbReference>
<dbReference type="SUPFAM" id="SSF46785">
    <property type="entry name" value="Winged helix' DNA-binding domain"/>
    <property type="match status" value="1"/>
</dbReference>
<dbReference type="SMART" id="SM00345">
    <property type="entry name" value="HTH_GNTR"/>
    <property type="match status" value="1"/>
</dbReference>